<sequence length="150" mass="17083">MNEPPKHPEDKSVKNKRAKGKEALITSRIEVKGVLLARRELLYLLPTNICFHVYSPLSILLVGFKEMLESFKELFSKDILRGLSPIKGIEHHVDFTLGATLPNRAAYRANLEENREIQEQVGKFVKKGWVRESQSPCTVPMILVPKKDGF</sequence>
<name>A0A371H0Z1_MUCPR</name>
<feature type="non-terminal residue" evidence="1">
    <location>
        <position position="1"/>
    </location>
</feature>
<dbReference type="Proteomes" id="UP000257109">
    <property type="component" value="Unassembled WGS sequence"/>
</dbReference>
<accession>A0A371H0Z1</accession>
<reference evidence="1" key="1">
    <citation type="submission" date="2018-05" db="EMBL/GenBank/DDBJ databases">
        <title>Draft genome of Mucuna pruriens seed.</title>
        <authorList>
            <person name="Nnadi N.E."/>
            <person name="Vos R."/>
            <person name="Hasami M.H."/>
            <person name="Devisetty U.K."/>
            <person name="Aguiy J.C."/>
        </authorList>
    </citation>
    <scope>NUCLEOTIDE SEQUENCE [LARGE SCALE GENOMIC DNA]</scope>
    <source>
        <strain evidence="1">JCA_2017</strain>
    </source>
</reference>
<dbReference type="PANTHER" id="PTHR35046:SF26">
    <property type="entry name" value="RNA-DIRECTED DNA POLYMERASE"/>
    <property type="match status" value="1"/>
</dbReference>
<evidence type="ECO:0000313" key="1">
    <source>
        <dbReference type="EMBL" id="RDX96488.1"/>
    </source>
</evidence>
<proteinExistence type="predicted"/>
<dbReference type="InterPro" id="IPR043502">
    <property type="entry name" value="DNA/RNA_pol_sf"/>
</dbReference>
<gene>
    <name evidence="1" type="ORF">CR513_20843</name>
</gene>
<organism evidence="1 2">
    <name type="scientific">Mucuna pruriens</name>
    <name type="common">Velvet bean</name>
    <name type="synonym">Dolichos pruriens</name>
    <dbReference type="NCBI Taxonomy" id="157652"/>
    <lineage>
        <taxon>Eukaryota</taxon>
        <taxon>Viridiplantae</taxon>
        <taxon>Streptophyta</taxon>
        <taxon>Embryophyta</taxon>
        <taxon>Tracheophyta</taxon>
        <taxon>Spermatophyta</taxon>
        <taxon>Magnoliopsida</taxon>
        <taxon>eudicotyledons</taxon>
        <taxon>Gunneridae</taxon>
        <taxon>Pentapetalae</taxon>
        <taxon>rosids</taxon>
        <taxon>fabids</taxon>
        <taxon>Fabales</taxon>
        <taxon>Fabaceae</taxon>
        <taxon>Papilionoideae</taxon>
        <taxon>50 kb inversion clade</taxon>
        <taxon>NPAAA clade</taxon>
        <taxon>indigoferoid/millettioid clade</taxon>
        <taxon>Phaseoleae</taxon>
        <taxon>Mucuna</taxon>
    </lineage>
</organism>
<protein>
    <submittedName>
        <fullName evidence="1">Uncharacterized protein</fullName>
    </submittedName>
</protein>
<comment type="caution">
    <text evidence="1">The sequence shown here is derived from an EMBL/GenBank/DDBJ whole genome shotgun (WGS) entry which is preliminary data.</text>
</comment>
<dbReference type="Gene3D" id="3.10.10.10">
    <property type="entry name" value="HIV Type 1 Reverse Transcriptase, subunit A, domain 1"/>
    <property type="match status" value="1"/>
</dbReference>
<evidence type="ECO:0000313" key="2">
    <source>
        <dbReference type="Proteomes" id="UP000257109"/>
    </source>
</evidence>
<dbReference type="SUPFAM" id="SSF56672">
    <property type="entry name" value="DNA/RNA polymerases"/>
    <property type="match status" value="1"/>
</dbReference>
<dbReference type="AlphaFoldDB" id="A0A371H0Z1"/>
<dbReference type="EMBL" id="QJKJ01003877">
    <property type="protein sequence ID" value="RDX96488.1"/>
    <property type="molecule type" value="Genomic_DNA"/>
</dbReference>
<keyword evidence="2" id="KW-1185">Reference proteome</keyword>
<dbReference type="PANTHER" id="PTHR35046">
    <property type="entry name" value="ZINC KNUCKLE (CCHC-TYPE) FAMILY PROTEIN"/>
    <property type="match status" value="1"/>
</dbReference>